<organism evidence="3 4">
    <name type="scientific">Amycolatopsis minnesotensis</name>
    <dbReference type="NCBI Taxonomy" id="337894"/>
    <lineage>
        <taxon>Bacteria</taxon>
        <taxon>Bacillati</taxon>
        <taxon>Actinomycetota</taxon>
        <taxon>Actinomycetes</taxon>
        <taxon>Pseudonocardiales</taxon>
        <taxon>Pseudonocardiaceae</taxon>
        <taxon>Amycolatopsis</taxon>
    </lineage>
</organism>
<comment type="caution">
    <text evidence="3">The sequence shown here is derived from an EMBL/GenBank/DDBJ whole genome shotgun (WGS) entry which is preliminary data.</text>
</comment>
<evidence type="ECO:0000259" key="1">
    <source>
        <dbReference type="Pfam" id="PF01408"/>
    </source>
</evidence>
<dbReference type="InterPro" id="IPR036291">
    <property type="entry name" value="NAD(P)-bd_dom_sf"/>
</dbReference>
<name>A0ABP5CAL8_9PSEU</name>
<evidence type="ECO:0000259" key="2">
    <source>
        <dbReference type="Pfam" id="PF22725"/>
    </source>
</evidence>
<dbReference type="InterPro" id="IPR055170">
    <property type="entry name" value="GFO_IDH_MocA-like_dom"/>
</dbReference>
<gene>
    <name evidence="3" type="ORF">GCM10009754_32190</name>
</gene>
<feature type="domain" description="Gfo/Idh/MocA-like oxidoreductase N-terminal" evidence="1">
    <location>
        <begin position="3"/>
        <end position="114"/>
    </location>
</feature>
<feature type="domain" description="GFO/IDH/MocA-like oxidoreductase" evidence="2">
    <location>
        <begin position="140"/>
        <end position="273"/>
    </location>
</feature>
<dbReference type="InterPro" id="IPR000683">
    <property type="entry name" value="Gfo/Idh/MocA-like_OxRdtase_N"/>
</dbReference>
<dbReference type="RefSeq" id="WP_344418433.1">
    <property type="nucleotide sequence ID" value="NZ_BAAANN010000011.1"/>
</dbReference>
<dbReference type="InterPro" id="IPR051450">
    <property type="entry name" value="Gfo/Idh/MocA_Oxidoreductases"/>
</dbReference>
<evidence type="ECO:0000313" key="4">
    <source>
        <dbReference type="Proteomes" id="UP001501116"/>
    </source>
</evidence>
<dbReference type="EMBL" id="BAAANN010000011">
    <property type="protein sequence ID" value="GAA1959284.1"/>
    <property type="molecule type" value="Genomic_DNA"/>
</dbReference>
<dbReference type="Proteomes" id="UP001501116">
    <property type="component" value="Unassembled WGS sequence"/>
</dbReference>
<dbReference type="PANTHER" id="PTHR43377">
    <property type="entry name" value="BILIVERDIN REDUCTASE A"/>
    <property type="match status" value="1"/>
</dbReference>
<dbReference type="Pfam" id="PF22725">
    <property type="entry name" value="GFO_IDH_MocA_C3"/>
    <property type="match status" value="1"/>
</dbReference>
<dbReference type="PANTHER" id="PTHR43377:SF1">
    <property type="entry name" value="BILIVERDIN REDUCTASE A"/>
    <property type="match status" value="1"/>
</dbReference>
<dbReference type="Pfam" id="PF01408">
    <property type="entry name" value="GFO_IDH_MocA"/>
    <property type="match status" value="1"/>
</dbReference>
<dbReference type="Gene3D" id="3.30.360.10">
    <property type="entry name" value="Dihydrodipicolinate Reductase, domain 2"/>
    <property type="match status" value="1"/>
</dbReference>
<sequence>MTVRIALAGLGWAARSIWLPRLRAHPGFTLAAVVDPSGPARRQFAAGRGGAPGVPVLSDVDELDPADVDLVVVAVPNHLHCTVACGLLARGFTVFVEKPVCLSSAEADRLAAAESAGRGLLLGGSAARYRADVLAWHDLAGSLGRIRHVAVSWVRASGIPGDGWFTRRDLAGGGALVDLGWHLLDVVPPLLGTPPFDQVVGAVSADFLGDGGSRAAWRHDMADAPALPGDVEDTVRAFLLTGDGVSLSLRASWASHEPCDVTTIEVEGSTGTASLSCTFGFSPHRRPGSALFLHRHGRRTAVPVREEAIGAEYDRQLDHLPAALADPASRGRTAAEARWTIGAVERVYASAHAAAVQARPVLPAHR</sequence>
<keyword evidence="4" id="KW-1185">Reference proteome</keyword>
<accession>A0ABP5CAL8</accession>
<dbReference type="SUPFAM" id="SSF55347">
    <property type="entry name" value="Glyceraldehyde-3-phosphate dehydrogenase-like, C-terminal domain"/>
    <property type="match status" value="1"/>
</dbReference>
<proteinExistence type="predicted"/>
<dbReference type="SUPFAM" id="SSF51735">
    <property type="entry name" value="NAD(P)-binding Rossmann-fold domains"/>
    <property type="match status" value="1"/>
</dbReference>
<protein>
    <submittedName>
        <fullName evidence="3">Gfo/Idh/MocA family oxidoreductase</fullName>
    </submittedName>
</protein>
<evidence type="ECO:0000313" key="3">
    <source>
        <dbReference type="EMBL" id="GAA1959284.1"/>
    </source>
</evidence>
<reference evidence="4" key="1">
    <citation type="journal article" date="2019" name="Int. J. Syst. Evol. Microbiol.">
        <title>The Global Catalogue of Microorganisms (GCM) 10K type strain sequencing project: providing services to taxonomists for standard genome sequencing and annotation.</title>
        <authorList>
            <consortium name="The Broad Institute Genomics Platform"/>
            <consortium name="The Broad Institute Genome Sequencing Center for Infectious Disease"/>
            <person name="Wu L."/>
            <person name="Ma J."/>
        </authorList>
    </citation>
    <scope>NUCLEOTIDE SEQUENCE [LARGE SCALE GENOMIC DNA]</scope>
    <source>
        <strain evidence="4">JCM 14545</strain>
    </source>
</reference>
<dbReference type="Gene3D" id="3.40.50.720">
    <property type="entry name" value="NAD(P)-binding Rossmann-like Domain"/>
    <property type="match status" value="1"/>
</dbReference>